<dbReference type="InterPro" id="IPR043566">
    <property type="entry name" value="Rabphilin/DOC2/Noc2"/>
</dbReference>
<evidence type="ECO:0000259" key="6">
    <source>
        <dbReference type="PROSITE" id="PS50004"/>
    </source>
</evidence>
<dbReference type="InterPro" id="IPR013083">
    <property type="entry name" value="Znf_RING/FYVE/PHD"/>
</dbReference>
<protein>
    <recommendedName>
        <fullName evidence="11">Rabphilin</fullName>
    </recommendedName>
</protein>
<keyword evidence="10" id="KW-1185">Reference proteome</keyword>
<evidence type="ECO:0000256" key="2">
    <source>
        <dbReference type="ARBA" id="ARBA00022737"/>
    </source>
</evidence>
<dbReference type="GO" id="GO:0006886">
    <property type="term" value="P:intracellular protein transport"/>
    <property type="evidence" value="ECO:0007669"/>
    <property type="project" value="InterPro"/>
</dbReference>
<dbReference type="GO" id="GO:0098793">
    <property type="term" value="C:presynapse"/>
    <property type="evidence" value="ECO:0007669"/>
    <property type="project" value="GOC"/>
</dbReference>
<evidence type="ECO:0000259" key="7">
    <source>
        <dbReference type="PROSITE" id="PS50178"/>
    </source>
</evidence>
<dbReference type="InterPro" id="IPR041282">
    <property type="entry name" value="FYVE_2"/>
</dbReference>
<accession>A0A813UUN8</accession>
<feature type="domain" description="FYVE-type" evidence="7">
    <location>
        <begin position="115"/>
        <end position="174"/>
    </location>
</feature>
<dbReference type="PANTHER" id="PTHR45729:SF6">
    <property type="entry name" value="RABPHILIN, ISOFORM A"/>
    <property type="match status" value="1"/>
</dbReference>
<keyword evidence="1" id="KW-0479">Metal-binding</keyword>
<evidence type="ECO:0000256" key="5">
    <source>
        <dbReference type="PROSITE-ProRule" id="PRU00091"/>
    </source>
</evidence>
<dbReference type="Pfam" id="PF02318">
    <property type="entry name" value="FYVE_2"/>
    <property type="match status" value="1"/>
</dbReference>
<dbReference type="PRINTS" id="PR00399">
    <property type="entry name" value="SYNAPTOTAGMN"/>
</dbReference>
<evidence type="ECO:0008006" key="11">
    <source>
        <dbReference type="Google" id="ProtNLM"/>
    </source>
</evidence>
<dbReference type="Gene3D" id="2.60.40.150">
    <property type="entry name" value="C2 domain"/>
    <property type="match status" value="2"/>
</dbReference>
<dbReference type="InterPro" id="IPR017455">
    <property type="entry name" value="Znf_FYVE-rel"/>
</dbReference>
<name>A0A813UUN8_9BILA</name>
<dbReference type="GO" id="GO:0016020">
    <property type="term" value="C:membrane"/>
    <property type="evidence" value="ECO:0007669"/>
    <property type="project" value="InterPro"/>
</dbReference>
<comment type="caution">
    <text evidence="9">The sequence shown here is derived from an EMBL/GenBank/DDBJ whole genome shotgun (WGS) entry which is preliminary data.</text>
</comment>
<dbReference type="EMBL" id="CAJNOC010001070">
    <property type="protein sequence ID" value="CAF0831938.1"/>
    <property type="molecule type" value="Genomic_DNA"/>
</dbReference>
<keyword evidence="3 5" id="KW-0863">Zinc-finger</keyword>
<dbReference type="PRINTS" id="PR00360">
    <property type="entry name" value="C2DOMAIN"/>
</dbReference>
<dbReference type="PANTHER" id="PTHR45729">
    <property type="entry name" value="RABPHILIN, ISOFORM A"/>
    <property type="match status" value="1"/>
</dbReference>
<keyword evidence="2" id="KW-0677">Repeat</keyword>
<keyword evidence="4" id="KW-0862">Zinc</keyword>
<dbReference type="SUPFAM" id="SSF49562">
    <property type="entry name" value="C2 domain (Calcium/lipid-binding domain, CaLB)"/>
    <property type="match status" value="2"/>
</dbReference>
<dbReference type="PROSITE" id="PS50916">
    <property type="entry name" value="RABBD"/>
    <property type="match status" value="1"/>
</dbReference>
<dbReference type="InterPro" id="IPR000008">
    <property type="entry name" value="C2_dom"/>
</dbReference>
<gene>
    <name evidence="9" type="ORF">OXX778_LOCUS8011</name>
</gene>
<dbReference type="GO" id="GO:0061669">
    <property type="term" value="P:spontaneous neurotransmitter secretion"/>
    <property type="evidence" value="ECO:0007669"/>
    <property type="project" value="TreeGrafter"/>
</dbReference>
<reference evidence="9" key="1">
    <citation type="submission" date="2021-02" db="EMBL/GenBank/DDBJ databases">
        <authorList>
            <person name="Nowell W R."/>
        </authorList>
    </citation>
    <scope>NUCLEOTIDE SEQUENCE</scope>
    <source>
        <strain evidence="9">Ploen Becks lab</strain>
    </source>
</reference>
<dbReference type="GO" id="GO:0006887">
    <property type="term" value="P:exocytosis"/>
    <property type="evidence" value="ECO:0007669"/>
    <property type="project" value="TreeGrafter"/>
</dbReference>
<dbReference type="PROSITE" id="PS50004">
    <property type="entry name" value="C2"/>
    <property type="match status" value="2"/>
</dbReference>
<dbReference type="GO" id="GO:0031267">
    <property type="term" value="F:small GTPase binding"/>
    <property type="evidence" value="ECO:0007669"/>
    <property type="project" value="InterPro"/>
</dbReference>
<evidence type="ECO:0000256" key="4">
    <source>
        <dbReference type="ARBA" id="ARBA00022833"/>
    </source>
</evidence>
<dbReference type="InterPro" id="IPR001565">
    <property type="entry name" value="Synaptotagmin"/>
</dbReference>
<dbReference type="InterPro" id="IPR035892">
    <property type="entry name" value="C2_domain_sf"/>
</dbReference>
<dbReference type="Pfam" id="PF00168">
    <property type="entry name" value="C2"/>
    <property type="match status" value="2"/>
</dbReference>
<dbReference type="OrthoDB" id="270970at2759"/>
<evidence type="ECO:0000256" key="3">
    <source>
        <dbReference type="ARBA" id="ARBA00022771"/>
    </source>
</evidence>
<dbReference type="SUPFAM" id="SSF57903">
    <property type="entry name" value="FYVE/PHD zinc finger"/>
    <property type="match status" value="1"/>
</dbReference>
<dbReference type="GO" id="GO:0008270">
    <property type="term" value="F:zinc ion binding"/>
    <property type="evidence" value="ECO:0007669"/>
    <property type="project" value="UniProtKB-KW"/>
</dbReference>
<dbReference type="SMART" id="SM00239">
    <property type="entry name" value="C2"/>
    <property type="match status" value="2"/>
</dbReference>
<dbReference type="PROSITE" id="PS50178">
    <property type="entry name" value="ZF_FYVE"/>
    <property type="match status" value="1"/>
</dbReference>
<evidence type="ECO:0000256" key="1">
    <source>
        <dbReference type="ARBA" id="ARBA00022723"/>
    </source>
</evidence>
<dbReference type="InterPro" id="IPR010911">
    <property type="entry name" value="Rab_BD"/>
</dbReference>
<proteinExistence type="predicted"/>
<evidence type="ECO:0000313" key="9">
    <source>
        <dbReference type="EMBL" id="CAF0831938.1"/>
    </source>
</evidence>
<dbReference type="Gene3D" id="3.30.40.10">
    <property type="entry name" value="Zinc/RING finger domain, C3HC4 (zinc finger)"/>
    <property type="match status" value="1"/>
</dbReference>
<feature type="domain" description="C2" evidence="6">
    <location>
        <begin position="509"/>
        <end position="644"/>
    </location>
</feature>
<feature type="domain" description="RabBD" evidence="8">
    <location>
        <begin position="68"/>
        <end position="186"/>
    </location>
</feature>
<dbReference type="AlphaFoldDB" id="A0A813UUN8"/>
<organism evidence="9 10">
    <name type="scientific">Brachionus calyciflorus</name>
    <dbReference type="NCBI Taxonomy" id="104777"/>
    <lineage>
        <taxon>Eukaryota</taxon>
        <taxon>Metazoa</taxon>
        <taxon>Spiralia</taxon>
        <taxon>Gnathifera</taxon>
        <taxon>Rotifera</taxon>
        <taxon>Eurotatoria</taxon>
        <taxon>Monogononta</taxon>
        <taxon>Pseudotrocha</taxon>
        <taxon>Ploima</taxon>
        <taxon>Brachionidae</taxon>
        <taxon>Brachionus</taxon>
    </lineage>
</organism>
<evidence type="ECO:0000313" key="10">
    <source>
        <dbReference type="Proteomes" id="UP000663879"/>
    </source>
</evidence>
<dbReference type="GO" id="GO:0017158">
    <property type="term" value="P:regulation of calcium ion-dependent exocytosis"/>
    <property type="evidence" value="ECO:0007669"/>
    <property type="project" value="TreeGrafter"/>
</dbReference>
<sequence>MMVNKALNNDSSGKLENSSCKLQAWIPPNDRELIIRAKLKTGWSSRCSFNTNNLKTYSSQNTIMTTSAQHTPLISETEFSEIEKVIQRAGLTEKKELARISRLVERYKTLNKPLGDGLTHCYICNCNFGIITSNNYRICSHCLKNVCTTCSFETVCYSKPLPIWLCKICAEYRDFLKKSGLWFNQNMPIRTNGTLSPVMDIESNLNLRPMQSPSQMSISSKKSLDDSKLASSPSTLSSIDDAKNSVLNSDSKYTNLDTDCEQSKYQTVKTSIESSAKIDPESESKMIFEQIAASKHLTASNNIAHNKTELDSLAKAQQSFFSTTALATNLNDDCKSLSSHKFLHKTSTLVTSDSTQNISLAFKNFNIESDSKLGHIQFNVEYIQSLLQLKIILVSATNLPACDSNGLSDPYVKIHLLPGIAKATKLRSKTIYKNLNPRFNEEFHYDGVTLEDLDTKTLRFTVLDEDKFGFDFIGEYRLPLKTLMRNEVNYFNVALEEKQELGDETDTSSRGKINLAVKYSKKTNCLYVKINRCTQLLPMDNGVSSDPFVEVALLPGSKENKHKFRTSTKRKTLDPEFNEEFIFTNIDLKSLLVKTIEVTVWDKDFGSKNDFIGAVKLSQQRTGDELKHFFTIIKNPELYHEKWHTLHMREDKYSTSE</sequence>
<dbReference type="InterPro" id="IPR011011">
    <property type="entry name" value="Znf_FYVE_PHD"/>
</dbReference>
<feature type="domain" description="C2" evidence="6">
    <location>
        <begin position="372"/>
        <end position="493"/>
    </location>
</feature>
<evidence type="ECO:0000259" key="8">
    <source>
        <dbReference type="PROSITE" id="PS50916"/>
    </source>
</evidence>
<dbReference type="Proteomes" id="UP000663879">
    <property type="component" value="Unassembled WGS sequence"/>
</dbReference>